<dbReference type="RefSeq" id="WP_124731881.1">
    <property type="nucleotide sequence ID" value="NZ_CBCSKC010000021.1"/>
</dbReference>
<evidence type="ECO:0000313" key="1">
    <source>
        <dbReference type="EMBL" id="AZG74377.1"/>
    </source>
</evidence>
<evidence type="ECO:0000313" key="2">
    <source>
        <dbReference type="Proteomes" id="UP000278035"/>
    </source>
</evidence>
<sequence length="152" mass="17452">MSLWKTLFDFVDKERTRFDNVRHDTHALQFEIESNIHFIVDGLALKLSAADIINGLETKAFEHAMSSGLRIRQATLSTKIIEGYKEFDKYLGEPSDVLVKKLYMKITVLRKLINAGKLDQDLKLKSLFRLLMLVHFHLAAKPLPKAKVKAKN</sequence>
<proteinExistence type="predicted"/>
<reference evidence="2" key="1">
    <citation type="submission" date="2018-11" db="EMBL/GenBank/DDBJ databases">
        <title>Shewanella sp. M2.</title>
        <authorList>
            <person name="Hwang Y.J."/>
            <person name="Hwang C.Y."/>
        </authorList>
    </citation>
    <scope>NUCLEOTIDE SEQUENCE [LARGE SCALE GENOMIC DNA]</scope>
    <source>
        <strain evidence="2">LMG 19866</strain>
    </source>
</reference>
<accession>A0A3G8LY75</accession>
<dbReference type="OrthoDB" id="7060650at2"/>
<keyword evidence="2" id="KW-1185">Reference proteome</keyword>
<name>A0A3G8LY75_9GAMM</name>
<protein>
    <submittedName>
        <fullName evidence="1">Uncharacterized protein</fullName>
    </submittedName>
</protein>
<gene>
    <name evidence="1" type="ORF">EGC82_17435</name>
</gene>
<dbReference type="Proteomes" id="UP000278035">
    <property type="component" value="Chromosome"/>
</dbReference>
<organism evidence="1 2">
    <name type="scientific">Shewanella livingstonensis</name>
    <dbReference type="NCBI Taxonomy" id="150120"/>
    <lineage>
        <taxon>Bacteria</taxon>
        <taxon>Pseudomonadati</taxon>
        <taxon>Pseudomonadota</taxon>
        <taxon>Gammaproteobacteria</taxon>
        <taxon>Alteromonadales</taxon>
        <taxon>Shewanellaceae</taxon>
        <taxon>Shewanella</taxon>
    </lineage>
</organism>
<dbReference type="KEGG" id="slj:EGC82_17435"/>
<dbReference type="EMBL" id="CP034015">
    <property type="protein sequence ID" value="AZG74377.1"/>
    <property type="molecule type" value="Genomic_DNA"/>
</dbReference>
<dbReference type="AlphaFoldDB" id="A0A3G8LY75"/>